<dbReference type="InterPro" id="IPR050482">
    <property type="entry name" value="Sensor_HK_TwoCompSys"/>
</dbReference>
<sequence>MLRGAFENLERLAGGLGTAFMALITLVAWILVGAACLLGVGLLLVPLMVAVTRSVAERERARLHRLGVEIVTPYLLPRERVPGDWRGAMRAARADLATMRDLRWLAVHATLGFLVGVLGVLMPVSALREITYPLWWNLLPKHMQTTNFSIPVTTWPAAIATSFVGFGVLIGLLWLLPRLARLQARPALALLAPHPSIDLSERVARLTETRAGALRAHAAELRRIERSLHDGAQNRLMAVVVTVAAAKRALARDPARAVHAMDRAQAAAEQALAELRGVVRGILPPILADRGLSGALDAVAAGCSVPCSLTVGGLGHMPLSVETTAYFTVAEALTNVSRHSGARRAEVEVARMGATLRIVVRDDGKGGAREESGSGLAGIRRRVEALDGTMALSSPEGGPTVIEVELPCES</sequence>
<feature type="domain" description="Histidine kinase/HSP90-like ATPase" evidence="10">
    <location>
        <begin position="320"/>
        <end position="410"/>
    </location>
</feature>
<evidence type="ECO:0000313" key="11">
    <source>
        <dbReference type="EMBL" id="GII97482.1"/>
    </source>
</evidence>
<keyword evidence="9" id="KW-0472">Membrane</keyword>
<evidence type="ECO:0000256" key="6">
    <source>
        <dbReference type="ARBA" id="ARBA00022777"/>
    </source>
</evidence>
<dbReference type="Pfam" id="PF13796">
    <property type="entry name" value="Sensor"/>
    <property type="match status" value="1"/>
</dbReference>
<dbReference type="GO" id="GO:0005524">
    <property type="term" value="F:ATP binding"/>
    <property type="evidence" value="ECO:0007669"/>
    <property type="project" value="UniProtKB-KW"/>
</dbReference>
<dbReference type="InterPro" id="IPR003594">
    <property type="entry name" value="HATPase_dom"/>
</dbReference>
<keyword evidence="5" id="KW-0547">Nucleotide-binding</keyword>
<feature type="transmembrane region" description="Helical" evidence="9">
    <location>
        <begin position="148"/>
        <end position="176"/>
    </location>
</feature>
<proteinExistence type="predicted"/>
<evidence type="ECO:0000256" key="2">
    <source>
        <dbReference type="ARBA" id="ARBA00012438"/>
    </source>
</evidence>
<comment type="catalytic activity">
    <reaction evidence="1">
        <text>ATP + protein L-histidine = ADP + protein N-phospho-L-histidine.</text>
        <dbReference type="EC" id="2.7.13.3"/>
    </reaction>
</comment>
<dbReference type="EC" id="2.7.13.3" evidence="2"/>
<comment type="caution">
    <text evidence="11">The sequence shown here is derived from an EMBL/GenBank/DDBJ whole genome shotgun (WGS) entry which is preliminary data.</text>
</comment>
<gene>
    <name evidence="11" type="ORF">Ssi02_77130</name>
</gene>
<dbReference type="Gene3D" id="1.20.5.1930">
    <property type="match status" value="1"/>
</dbReference>
<dbReference type="AlphaFoldDB" id="A0A919RQL9"/>
<dbReference type="Proteomes" id="UP000606172">
    <property type="component" value="Unassembled WGS sequence"/>
</dbReference>
<keyword evidence="9" id="KW-1133">Transmembrane helix</keyword>
<keyword evidence="3" id="KW-0597">Phosphoprotein</keyword>
<dbReference type="PANTHER" id="PTHR24421">
    <property type="entry name" value="NITRATE/NITRITE SENSOR PROTEIN NARX-RELATED"/>
    <property type="match status" value="1"/>
</dbReference>
<keyword evidence="9" id="KW-0812">Transmembrane</keyword>
<evidence type="ECO:0000256" key="3">
    <source>
        <dbReference type="ARBA" id="ARBA00022553"/>
    </source>
</evidence>
<accession>A0A919RQL9</accession>
<protein>
    <recommendedName>
        <fullName evidence="2">histidine kinase</fullName>
        <ecNumber evidence="2">2.7.13.3</ecNumber>
    </recommendedName>
</protein>
<evidence type="ECO:0000256" key="5">
    <source>
        <dbReference type="ARBA" id="ARBA00022741"/>
    </source>
</evidence>
<dbReference type="EMBL" id="BOOW01000061">
    <property type="protein sequence ID" value="GII97482.1"/>
    <property type="molecule type" value="Genomic_DNA"/>
</dbReference>
<name>A0A919RQL9_9ACTN</name>
<dbReference type="RefSeq" id="WP_204033682.1">
    <property type="nucleotide sequence ID" value="NZ_BOOW01000061.1"/>
</dbReference>
<dbReference type="GO" id="GO:0016020">
    <property type="term" value="C:membrane"/>
    <property type="evidence" value="ECO:0007669"/>
    <property type="project" value="InterPro"/>
</dbReference>
<dbReference type="GO" id="GO:0046983">
    <property type="term" value="F:protein dimerization activity"/>
    <property type="evidence" value="ECO:0007669"/>
    <property type="project" value="InterPro"/>
</dbReference>
<keyword evidence="12" id="KW-1185">Reference proteome</keyword>
<dbReference type="Gene3D" id="3.30.565.10">
    <property type="entry name" value="Histidine kinase-like ATPase, C-terminal domain"/>
    <property type="match status" value="1"/>
</dbReference>
<dbReference type="Pfam" id="PF07730">
    <property type="entry name" value="HisKA_3"/>
    <property type="match status" value="1"/>
</dbReference>
<evidence type="ECO:0000256" key="4">
    <source>
        <dbReference type="ARBA" id="ARBA00022679"/>
    </source>
</evidence>
<dbReference type="SMART" id="SM00387">
    <property type="entry name" value="HATPase_c"/>
    <property type="match status" value="1"/>
</dbReference>
<keyword evidence="7" id="KW-0067">ATP-binding</keyword>
<dbReference type="PANTHER" id="PTHR24421:SF10">
    <property type="entry name" value="NITRATE_NITRITE SENSOR PROTEIN NARQ"/>
    <property type="match status" value="1"/>
</dbReference>
<dbReference type="GO" id="GO:0000155">
    <property type="term" value="F:phosphorelay sensor kinase activity"/>
    <property type="evidence" value="ECO:0007669"/>
    <property type="project" value="InterPro"/>
</dbReference>
<keyword evidence="8" id="KW-0902">Two-component regulatory system</keyword>
<reference evidence="11" key="1">
    <citation type="submission" date="2021-01" db="EMBL/GenBank/DDBJ databases">
        <title>Whole genome shotgun sequence of Sinosporangium siamense NBRC 109515.</title>
        <authorList>
            <person name="Komaki H."/>
            <person name="Tamura T."/>
        </authorList>
    </citation>
    <scope>NUCLEOTIDE SEQUENCE</scope>
    <source>
        <strain evidence="11">NBRC 109515</strain>
    </source>
</reference>
<keyword evidence="4" id="KW-0808">Transferase</keyword>
<evidence type="ECO:0000256" key="8">
    <source>
        <dbReference type="ARBA" id="ARBA00023012"/>
    </source>
</evidence>
<dbReference type="Pfam" id="PF02518">
    <property type="entry name" value="HATPase_c"/>
    <property type="match status" value="1"/>
</dbReference>
<feature type="transmembrane region" description="Helical" evidence="9">
    <location>
        <begin position="37"/>
        <end position="56"/>
    </location>
</feature>
<evidence type="ECO:0000256" key="1">
    <source>
        <dbReference type="ARBA" id="ARBA00000085"/>
    </source>
</evidence>
<dbReference type="CDD" id="cd16917">
    <property type="entry name" value="HATPase_UhpB-NarQ-NarX-like"/>
    <property type="match status" value="1"/>
</dbReference>
<dbReference type="InterPro" id="IPR036890">
    <property type="entry name" value="HATPase_C_sf"/>
</dbReference>
<dbReference type="InterPro" id="IPR011712">
    <property type="entry name" value="Sig_transdc_His_kin_sub3_dim/P"/>
</dbReference>
<evidence type="ECO:0000313" key="12">
    <source>
        <dbReference type="Proteomes" id="UP000606172"/>
    </source>
</evidence>
<evidence type="ECO:0000256" key="7">
    <source>
        <dbReference type="ARBA" id="ARBA00022840"/>
    </source>
</evidence>
<keyword evidence="6 11" id="KW-0418">Kinase</keyword>
<evidence type="ECO:0000259" key="10">
    <source>
        <dbReference type="SMART" id="SM00387"/>
    </source>
</evidence>
<feature type="transmembrane region" description="Helical" evidence="9">
    <location>
        <begin position="105"/>
        <end position="128"/>
    </location>
</feature>
<dbReference type="InterPro" id="IPR025828">
    <property type="entry name" value="Put_sensor_dom"/>
</dbReference>
<evidence type="ECO:0000256" key="9">
    <source>
        <dbReference type="SAM" id="Phobius"/>
    </source>
</evidence>
<organism evidence="11 12">
    <name type="scientific">Sinosporangium siamense</name>
    <dbReference type="NCBI Taxonomy" id="1367973"/>
    <lineage>
        <taxon>Bacteria</taxon>
        <taxon>Bacillati</taxon>
        <taxon>Actinomycetota</taxon>
        <taxon>Actinomycetes</taxon>
        <taxon>Streptosporangiales</taxon>
        <taxon>Streptosporangiaceae</taxon>
        <taxon>Sinosporangium</taxon>
    </lineage>
</organism>
<dbReference type="SUPFAM" id="SSF55874">
    <property type="entry name" value="ATPase domain of HSP90 chaperone/DNA topoisomerase II/histidine kinase"/>
    <property type="match status" value="1"/>
</dbReference>